<name>A0A7V3KPD3_UNCW3</name>
<evidence type="ECO:0000313" key="1">
    <source>
        <dbReference type="EMBL" id="HGB36406.1"/>
    </source>
</evidence>
<comment type="caution">
    <text evidence="1">The sequence shown here is derived from an EMBL/GenBank/DDBJ whole genome shotgun (WGS) entry which is preliminary data.</text>
</comment>
<dbReference type="EMBL" id="DTGD01000220">
    <property type="protein sequence ID" value="HGB36406.1"/>
    <property type="molecule type" value="Genomic_DNA"/>
</dbReference>
<proteinExistence type="predicted"/>
<organism evidence="1">
    <name type="scientific">candidate division WOR-3 bacterium</name>
    <dbReference type="NCBI Taxonomy" id="2052148"/>
    <lineage>
        <taxon>Bacteria</taxon>
        <taxon>Bacteria division WOR-3</taxon>
    </lineage>
</organism>
<accession>A0A7V3KPD3</accession>
<sequence length="86" mass="10506">MKYRDGNFIQINRDLFKYSISPGAKWLYVVLCELEHKFTDGWGHKDYFYRITEDLEKDSGLTAKTIRKYREELEKVRKFLDDMVFR</sequence>
<reference evidence="1" key="1">
    <citation type="journal article" date="2020" name="mSystems">
        <title>Genome- and Community-Level Interaction Insights into Carbon Utilization and Element Cycling Functions of Hydrothermarchaeota in Hydrothermal Sediment.</title>
        <authorList>
            <person name="Zhou Z."/>
            <person name="Liu Y."/>
            <person name="Xu W."/>
            <person name="Pan J."/>
            <person name="Luo Z.H."/>
            <person name="Li M."/>
        </authorList>
    </citation>
    <scope>NUCLEOTIDE SEQUENCE [LARGE SCALE GENOMIC DNA]</scope>
    <source>
        <strain evidence="1">SpSt-754</strain>
    </source>
</reference>
<gene>
    <name evidence="1" type="ORF">ENV38_05845</name>
</gene>
<protein>
    <submittedName>
        <fullName evidence="1">Uncharacterized protein</fullName>
    </submittedName>
</protein>
<dbReference type="AlphaFoldDB" id="A0A7V3KPD3"/>